<dbReference type="Proteomes" id="UP000624279">
    <property type="component" value="Unassembled WGS sequence"/>
</dbReference>
<protein>
    <submittedName>
        <fullName evidence="2">MvaI/BcnI restriction endonuclease family protein</fullName>
    </submittedName>
</protein>
<dbReference type="EMBL" id="JACOGA010000004">
    <property type="protein sequence ID" value="MBC3873099.1"/>
    <property type="molecule type" value="Genomic_DNA"/>
</dbReference>
<gene>
    <name evidence="2" type="ORF">H8K55_05830</name>
</gene>
<dbReference type="Pfam" id="PF15515">
    <property type="entry name" value="MvaI_BcnI"/>
    <property type="match status" value="1"/>
</dbReference>
<comment type="caution">
    <text evidence="2">The sequence shown here is derived from an EMBL/GenBank/DDBJ whole genome shotgun (WGS) entry which is preliminary data.</text>
</comment>
<sequence length="433" mass="48295">MIQNIENLKSRFKSLGATRLFFKCLAENDNSKNQIYLGGSFAVLTYFQYGNVETFPDAKYPNFKAPIKFYWIDSEQVEQATSAQLILYPQYPEVRLSGFLRGCTLAPSKFLQPTLASQRSGIDGRVLFFGTTEDGATLAYLAPRNSVIANAAIDFANLTQEKAIFHDLPLTNLVGKSSKILLLDALREIHLSGFVDSIRLNKQGERMPYSARNGGGYTLEAMLGIKPNAIAAPDYLGWEVKAFSSSRITLMTPEPSSGFYGDNGVEAFVRKYGRKVAGKNQLYFTGNHVFDQTNKTTGLKLVVDGFDPKTKKITDVNGSIFLLDQNTHEAASWSFSHLLNHWNKKHASAAYVPFTNNKATPPKYQFGSPVYLGERTDFSKYLNALAEGKVIFDPGSKVENPDAPNKSVKARSQFRINKKDLSLLYESFEEIQL</sequence>
<keyword evidence="3" id="KW-1185">Reference proteome</keyword>
<evidence type="ECO:0000259" key="1">
    <source>
        <dbReference type="Pfam" id="PF15515"/>
    </source>
</evidence>
<evidence type="ECO:0000313" key="2">
    <source>
        <dbReference type="EMBL" id="MBC3873099.1"/>
    </source>
</evidence>
<feature type="domain" description="MvaI/BcnI restriction endonuclease" evidence="1">
    <location>
        <begin position="185"/>
        <end position="425"/>
    </location>
</feature>
<keyword evidence="2" id="KW-0255">Endonuclease</keyword>
<organism evidence="2 3">
    <name type="scientific">Undibacterium flavidum</name>
    <dbReference type="NCBI Taxonomy" id="2762297"/>
    <lineage>
        <taxon>Bacteria</taxon>
        <taxon>Pseudomonadati</taxon>
        <taxon>Pseudomonadota</taxon>
        <taxon>Betaproteobacteria</taxon>
        <taxon>Burkholderiales</taxon>
        <taxon>Oxalobacteraceae</taxon>
        <taxon>Undibacterium</taxon>
    </lineage>
</organism>
<dbReference type="InterPro" id="IPR029127">
    <property type="entry name" value="MvaI_BcnI"/>
</dbReference>
<name>A0ABR6YAC8_9BURK</name>
<reference evidence="2 3" key="1">
    <citation type="submission" date="2020-08" db="EMBL/GenBank/DDBJ databases">
        <title>Novel species isolated from subtropical streams in China.</title>
        <authorList>
            <person name="Lu H."/>
        </authorList>
    </citation>
    <scope>NUCLEOTIDE SEQUENCE [LARGE SCALE GENOMIC DNA]</scope>
    <source>
        <strain evidence="2 3">LX15W</strain>
    </source>
</reference>
<proteinExistence type="predicted"/>
<dbReference type="RefSeq" id="WP_186941134.1">
    <property type="nucleotide sequence ID" value="NZ_JACOGA010000004.1"/>
</dbReference>
<dbReference type="GO" id="GO:0004519">
    <property type="term" value="F:endonuclease activity"/>
    <property type="evidence" value="ECO:0007669"/>
    <property type="project" value="UniProtKB-KW"/>
</dbReference>
<dbReference type="Gene3D" id="3.40.210.20">
    <property type="entry name" value="MvaI/BcnI restriction endonuclease, catalytic domain"/>
    <property type="match status" value="1"/>
</dbReference>
<accession>A0ABR6YAC8</accession>
<keyword evidence="2" id="KW-0378">Hydrolase</keyword>
<dbReference type="InterPro" id="IPR043004">
    <property type="entry name" value="MvaI_BcnI_cat"/>
</dbReference>
<keyword evidence="2" id="KW-0540">Nuclease</keyword>
<evidence type="ECO:0000313" key="3">
    <source>
        <dbReference type="Proteomes" id="UP000624279"/>
    </source>
</evidence>